<name>A0A075FIN7_9EURY</name>
<evidence type="ECO:0000256" key="3">
    <source>
        <dbReference type="ARBA" id="ARBA00022917"/>
    </source>
</evidence>
<dbReference type="NCBIfam" id="NF003064">
    <property type="entry name" value="PRK03987.1-4"/>
    <property type="match status" value="1"/>
</dbReference>
<dbReference type="AlphaFoldDB" id="A0A075FIN7"/>
<dbReference type="SMART" id="SM00316">
    <property type="entry name" value="S1"/>
    <property type="match status" value="1"/>
</dbReference>
<dbReference type="SUPFAM" id="SSF116742">
    <property type="entry name" value="eIF2alpha middle domain-like"/>
    <property type="match status" value="1"/>
</dbReference>
<dbReference type="Pfam" id="PF00575">
    <property type="entry name" value="S1"/>
    <property type="match status" value="1"/>
</dbReference>
<keyword evidence="2 5" id="KW-0396">Initiation factor</keyword>
<dbReference type="CDD" id="cd04452">
    <property type="entry name" value="S1_IF2_alpha"/>
    <property type="match status" value="1"/>
</dbReference>
<dbReference type="Gene3D" id="1.10.150.190">
    <property type="entry name" value="Translation initiation factor 2, subunit 1, domain 2"/>
    <property type="match status" value="1"/>
</dbReference>
<dbReference type="PROSITE" id="PS50126">
    <property type="entry name" value="S1"/>
    <property type="match status" value="1"/>
</dbReference>
<keyword evidence="3" id="KW-0648">Protein biosynthesis</keyword>
<proteinExistence type="inferred from homology"/>
<evidence type="ECO:0000256" key="1">
    <source>
        <dbReference type="ARBA" id="ARBA00007223"/>
    </source>
</evidence>
<comment type="similarity">
    <text evidence="1">Belongs to the eIF-2-alpha family.</text>
</comment>
<evidence type="ECO:0000313" key="5">
    <source>
        <dbReference type="EMBL" id="AIE91008.1"/>
    </source>
</evidence>
<evidence type="ECO:0000256" key="2">
    <source>
        <dbReference type="ARBA" id="ARBA00022540"/>
    </source>
</evidence>
<dbReference type="SUPFAM" id="SSF50249">
    <property type="entry name" value="Nucleic acid-binding proteins"/>
    <property type="match status" value="1"/>
</dbReference>
<accession>A0A075FIN7</accession>
<dbReference type="InterPro" id="IPR012340">
    <property type="entry name" value="NA-bd_OB-fold"/>
</dbReference>
<dbReference type="InterPro" id="IPR024054">
    <property type="entry name" value="TIF2_asu_middle_sf"/>
</dbReference>
<dbReference type="Gene3D" id="3.30.70.1130">
    <property type="entry name" value="EIF_2_alpha"/>
    <property type="match status" value="1"/>
</dbReference>
<protein>
    <submittedName>
        <fullName evidence="5">Eukaryotic translation initiation factor 2 alpha subunit family protein</fullName>
    </submittedName>
</protein>
<dbReference type="GO" id="GO:0003743">
    <property type="term" value="F:translation initiation factor activity"/>
    <property type="evidence" value="ECO:0007669"/>
    <property type="project" value="UniProtKB-KW"/>
</dbReference>
<dbReference type="GO" id="GO:0003723">
    <property type="term" value="F:RNA binding"/>
    <property type="evidence" value="ECO:0007669"/>
    <property type="project" value="InterPro"/>
</dbReference>
<dbReference type="Gene3D" id="2.40.50.140">
    <property type="entry name" value="Nucleic acid-binding proteins"/>
    <property type="match status" value="1"/>
</dbReference>
<dbReference type="InterPro" id="IPR011488">
    <property type="entry name" value="TIF_2_asu"/>
</dbReference>
<dbReference type="InterPro" id="IPR003029">
    <property type="entry name" value="S1_domain"/>
</dbReference>
<organism evidence="5">
    <name type="scientific">uncultured marine group II/III euryarchaeote AD1000_104_B06</name>
    <dbReference type="NCBI Taxonomy" id="1457712"/>
    <lineage>
        <taxon>Archaea</taxon>
        <taxon>Methanobacteriati</taxon>
        <taxon>Methanobacteriota</taxon>
        <taxon>environmental samples</taxon>
    </lineage>
</organism>
<dbReference type="Pfam" id="PF07541">
    <property type="entry name" value="EIF_2_alpha"/>
    <property type="match status" value="1"/>
</dbReference>
<dbReference type="GO" id="GO:0043022">
    <property type="term" value="F:ribosome binding"/>
    <property type="evidence" value="ECO:0007669"/>
    <property type="project" value="TreeGrafter"/>
</dbReference>
<dbReference type="SUPFAM" id="SSF110993">
    <property type="entry name" value="eIF-2-alpha, C-terminal domain"/>
    <property type="match status" value="1"/>
</dbReference>
<dbReference type="EMBL" id="KF900325">
    <property type="protein sequence ID" value="AIE91008.1"/>
    <property type="molecule type" value="Genomic_DNA"/>
</dbReference>
<dbReference type="PANTHER" id="PTHR10602">
    <property type="entry name" value="EUKARYOTIC TRANSLATION INITIATION FACTOR 2 SUBUNIT 1"/>
    <property type="match status" value="1"/>
</dbReference>
<reference evidence="5" key="1">
    <citation type="journal article" date="2014" name="Genome Biol. Evol.">
        <title>Pangenome evidence for extensive interdomain horizontal transfer affecting lineage core and shell genes in uncultured planktonic thaumarchaeota and euryarchaeota.</title>
        <authorList>
            <person name="Deschamps P."/>
            <person name="Zivanovic Y."/>
            <person name="Moreira D."/>
            <person name="Rodriguez-Valera F."/>
            <person name="Lopez-Garcia P."/>
        </authorList>
    </citation>
    <scope>NUCLEOTIDE SEQUENCE</scope>
</reference>
<dbReference type="InterPro" id="IPR044126">
    <property type="entry name" value="S1_IF2_alpha"/>
</dbReference>
<dbReference type="PANTHER" id="PTHR10602:SF0">
    <property type="entry name" value="EUKARYOTIC TRANSLATION INITIATION FACTOR 2 SUBUNIT 1"/>
    <property type="match status" value="1"/>
</dbReference>
<sequence length="266" mass="29640">MKGAFQMSSNEWPEEGELLICTVRSVKENGAYLNLEGYEGRTGFVFIGEVASGWVKNIGTHLREGQRVVAKAIQVKRDKERIELSIKSVSEERRRDTLQSWKNRKRARQIMRVVAERVGWDENKTNAVCDEMRDIFGTLYGALEECALSETALSESGFTGDWMTVVTELAVENIVPPYVEIRGEFDLQVWGPEGVAVIKEALLAAEACAEGLEEVTLTCHYDGAPHYRVDIRAPDYQAAESVWEAAQKAASQCMASVEGSISAERL</sequence>
<feature type="domain" description="S1 motif" evidence="4">
    <location>
        <begin position="16"/>
        <end position="87"/>
    </location>
</feature>
<evidence type="ECO:0000259" key="4">
    <source>
        <dbReference type="PROSITE" id="PS50126"/>
    </source>
</evidence>
<dbReference type="InterPro" id="IPR024055">
    <property type="entry name" value="TIF2_asu_C"/>
</dbReference>